<evidence type="ECO:0000313" key="2">
    <source>
        <dbReference type="Proteomes" id="UP001055811"/>
    </source>
</evidence>
<protein>
    <submittedName>
        <fullName evidence="1">Uncharacterized protein</fullName>
    </submittedName>
</protein>
<organism evidence="1 2">
    <name type="scientific">Cichorium intybus</name>
    <name type="common">Chicory</name>
    <dbReference type="NCBI Taxonomy" id="13427"/>
    <lineage>
        <taxon>Eukaryota</taxon>
        <taxon>Viridiplantae</taxon>
        <taxon>Streptophyta</taxon>
        <taxon>Embryophyta</taxon>
        <taxon>Tracheophyta</taxon>
        <taxon>Spermatophyta</taxon>
        <taxon>Magnoliopsida</taxon>
        <taxon>eudicotyledons</taxon>
        <taxon>Gunneridae</taxon>
        <taxon>Pentapetalae</taxon>
        <taxon>asterids</taxon>
        <taxon>campanulids</taxon>
        <taxon>Asterales</taxon>
        <taxon>Asteraceae</taxon>
        <taxon>Cichorioideae</taxon>
        <taxon>Cichorieae</taxon>
        <taxon>Cichoriinae</taxon>
        <taxon>Cichorium</taxon>
    </lineage>
</organism>
<evidence type="ECO:0000313" key="1">
    <source>
        <dbReference type="EMBL" id="KAI3752585.1"/>
    </source>
</evidence>
<dbReference type="Proteomes" id="UP001055811">
    <property type="component" value="Linkage Group LG04"/>
</dbReference>
<name>A0ACB9E1J3_CICIN</name>
<proteinExistence type="predicted"/>
<sequence length="651" mass="74197">MGRKRNLYQYRNDDEQEQDHDEYRGRNNPGRFLHDYPSCHVNRHLDNVQSNCNNGGAVLAESSNHHQFLSDEINHNQEQEGSRVHLNLDITDPLLKQIGRALTQEKLENNHQQVLSQPQPPPIKSKASNMFAVSLTIGSWIWESKHVGDLVVKFYYGKKKLVWEFLVLSRKKKIEIQWSNISAINTYVDKDQNRHLEIELGVPPEYYKEVNFEPLKHTQWEKTNDFTQGQAQCCRRHAIVFSPGVLDSHFMKLLQYDKRLFNIFNLSRQRFPINSEFFNPNDDHQGTLVPYVPNLVQPTSSFGGHSNSDLQMPGMAIPKLGENEREDPYVNDGTNGEQNGNNQIQDLPLPPINVQEDSQLYDGQEPLVSDRELQLYDVEKRNLTEVTTGQNCFNVDSTCNPLEQNHQNNFNPPGNEMNNGNHHVDPSSGNCGLNYMPYAYQGTLVPYVQNLVQPTCSFVGNSNSDLQMPGMAIPNVDENEREDPYVNEGTNGEQNGNNQIKDLPLPPINVQEDSQLYDGLEPLVSDRELQLYDAENRKLTEVTIEQNCFNVDSTCKPLEQNHQNNLNPPGNEMNNGNHHVDPSSGNCGLDYMAYAYDDVYSFTEPQFNDELALQEQCYWASLQFDMHDFNNGGNAEHPLQGSKSWGAGPST</sequence>
<gene>
    <name evidence="1" type="ORF">L2E82_24619</name>
</gene>
<accession>A0ACB9E1J3</accession>
<dbReference type="EMBL" id="CM042012">
    <property type="protein sequence ID" value="KAI3752585.1"/>
    <property type="molecule type" value="Genomic_DNA"/>
</dbReference>
<reference evidence="1 2" key="2">
    <citation type="journal article" date="2022" name="Mol. Ecol. Resour.">
        <title>The genomes of chicory, endive, great burdock and yacon provide insights into Asteraceae paleo-polyploidization history and plant inulin production.</title>
        <authorList>
            <person name="Fan W."/>
            <person name="Wang S."/>
            <person name="Wang H."/>
            <person name="Wang A."/>
            <person name="Jiang F."/>
            <person name="Liu H."/>
            <person name="Zhao H."/>
            <person name="Xu D."/>
            <person name="Zhang Y."/>
        </authorList>
    </citation>
    <scope>NUCLEOTIDE SEQUENCE [LARGE SCALE GENOMIC DNA]</scope>
    <source>
        <strain evidence="2">cv. Punajuju</strain>
        <tissue evidence="1">Leaves</tissue>
    </source>
</reference>
<comment type="caution">
    <text evidence="1">The sequence shown here is derived from an EMBL/GenBank/DDBJ whole genome shotgun (WGS) entry which is preliminary data.</text>
</comment>
<keyword evidence="2" id="KW-1185">Reference proteome</keyword>
<reference evidence="2" key="1">
    <citation type="journal article" date="2022" name="Mol. Ecol. Resour.">
        <title>The genomes of chicory, endive, great burdock and yacon provide insights into Asteraceae palaeo-polyploidization history and plant inulin production.</title>
        <authorList>
            <person name="Fan W."/>
            <person name="Wang S."/>
            <person name="Wang H."/>
            <person name="Wang A."/>
            <person name="Jiang F."/>
            <person name="Liu H."/>
            <person name="Zhao H."/>
            <person name="Xu D."/>
            <person name="Zhang Y."/>
        </authorList>
    </citation>
    <scope>NUCLEOTIDE SEQUENCE [LARGE SCALE GENOMIC DNA]</scope>
    <source>
        <strain evidence="2">cv. Punajuju</strain>
    </source>
</reference>